<comment type="caution">
    <text evidence="2">The sequence shown here is derived from an EMBL/GenBank/DDBJ whole genome shotgun (WGS) entry which is preliminary data.</text>
</comment>
<dbReference type="InterPro" id="IPR018392">
    <property type="entry name" value="LysM"/>
</dbReference>
<name>A0A2M8LEJ2_9BACT</name>
<dbReference type="Pfam" id="PF01476">
    <property type="entry name" value="LysM"/>
    <property type="match status" value="1"/>
</dbReference>
<accession>A0A2M8LEJ2</accession>
<dbReference type="EMBL" id="PFET01000009">
    <property type="protein sequence ID" value="PJE75796.1"/>
    <property type="molecule type" value="Genomic_DNA"/>
</dbReference>
<reference evidence="2 3" key="1">
    <citation type="submission" date="2017-09" db="EMBL/GenBank/DDBJ databases">
        <title>Depth-based differentiation of microbial function through sediment-hosted aquifers and enrichment of novel symbionts in the deep terrestrial subsurface.</title>
        <authorList>
            <person name="Probst A.J."/>
            <person name="Ladd B."/>
            <person name="Jarett J.K."/>
            <person name="Geller-Mcgrath D.E."/>
            <person name="Sieber C.M."/>
            <person name="Emerson J.B."/>
            <person name="Anantharaman K."/>
            <person name="Thomas B.C."/>
            <person name="Malmstrom R."/>
            <person name="Stieglmeier M."/>
            <person name="Klingl A."/>
            <person name="Woyke T."/>
            <person name="Ryan C.M."/>
            <person name="Banfield J.F."/>
        </authorList>
    </citation>
    <scope>NUCLEOTIDE SEQUENCE [LARGE SCALE GENOMIC DNA]</scope>
    <source>
        <strain evidence="2">CG10_big_fil_rev_8_21_14_0_10_48_11</strain>
    </source>
</reference>
<sequence>MGGTTEVVVMWRRVLLVCMVSCFASGCDFGASAKVESESNSEIERYVVQCGDTLWSIARSHRLTVKDVLLLSSYLEEEYVHTCAGIRRTKGYFCNDSRPDAWMHSLRPGEEIDLPLWLARSPE</sequence>
<dbReference type="CDD" id="cd00118">
    <property type="entry name" value="LysM"/>
    <property type="match status" value="1"/>
</dbReference>
<protein>
    <recommendedName>
        <fullName evidence="1">LysM domain-containing protein</fullName>
    </recommendedName>
</protein>
<gene>
    <name evidence="2" type="ORF">COV04_02530</name>
</gene>
<proteinExistence type="predicted"/>
<evidence type="ECO:0000313" key="3">
    <source>
        <dbReference type="Proteomes" id="UP000231152"/>
    </source>
</evidence>
<feature type="domain" description="LysM" evidence="1">
    <location>
        <begin position="46"/>
        <end position="69"/>
    </location>
</feature>
<dbReference type="SUPFAM" id="SSF54106">
    <property type="entry name" value="LysM domain"/>
    <property type="match status" value="1"/>
</dbReference>
<evidence type="ECO:0000313" key="2">
    <source>
        <dbReference type="EMBL" id="PJE75796.1"/>
    </source>
</evidence>
<organism evidence="2 3">
    <name type="scientific">Candidatus Uhrbacteria bacterium CG10_big_fil_rev_8_21_14_0_10_48_11</name>
    <dbReference type="NCBI Taxonomy" id="1975037"/>
    <lineage>
        <taxon>Bacteria</taxon>
        <taxon>Candidatus Uhriibacteriota</taxon>
    </lineage>
</organism>
<dbReference type="Gene3D" id="3.10.350.10">
    <property type="entry name" value="LysM domain"/>
    <property type="match status" value="1"/>
</dbReference>
<dbReference type="Proteomes" id="UP000231152">
    <property type="component" value="Unassembled WGS sequence"/>
</dbReference>
<dbReference type="AlphaFoldDB" id="A0A2M8LEJ2"/>
<evidence type="ECO:0000259" key="1">
    <source>
        <dbReference type="Pfam" id="PF01476"/>
    </source>
</evidence>
<dbReference type="InterPro" id="IPR036779">
    <property type="entry name" value="LysM_dom_sf"/>
</dbReference>